<feature type="domain" description="CDT1 Geminin-binding" evidence="4">
    <location>
        <begin position="48"/>
        <end position="179"/>
    </location>
</feature>
<dbReference type="InterPro" id="IPR038090">
    <property type="entry name" value="Cdt1_C_WH_dom_sf"/>
</dbReference>
<comment type="similarity">
    <text evidence="1">Belongs to the Cdt1 family.</text>
</comment>
<accession>A0AAV6LEV0</accession>
<dbReference type="CDD" id="cd08767">
    <property type="entry name" value="Cdt1_c"/>
    <property type="match status" value="1"/>
</dbReference>
<gene>
    <name evidence="5" type="ORF">RHGRI_005892</name>
</gene>
<evidence type="ECO:0000313" key="5">
    <source>
        <dbReference type="EMBL" id="KAG5563297.1"/>
    </source>
</evidence>
<dbReference type="InterPro" id="IPR045173">
    <property type="entry name" value="Cdt1"/>
</dbReference>
<dbReference type="EMBL" id="JACTNZ010000002">
    <property type="protein sequence ID" value="KAG5563297.1"/>
    <property type="molecule type" value="Genomic_DNA"/>
</dbReference>
<organism evidence="5 6">
    <name type="scientific">Rhododendron griersonianum</name>
    <dbReference type="NCBI Taxonomy" id="479676"/>
    <lineage>
        <taxon>Eukaryota</taxon>
        <taxon>Viridiplantae</taxon>
        <taxon>Streptophyta</taxon>
        <taxon>Embryophyta</taxon>
        <taxon>Tracheophyta</taxon>
        <taxon>Spermatophyta</taxon>
        <taxon>Magnoliopsida</taxon>
        <taxon>eudicotyledons</taxon>
        <taxon>Gunneridae</taxon>
        <taxon>Pentapetalae</taxon>
        <taxon>asterids</taxon>
        <taxon>Ericales</taxon>
        <taxon>Ericaceae</taxon>
        <taxon>Ericoideae</taxon>
        <taxon>Rhodoreae</taxon>
        <taxon>Rhododendron</taxon>
    </lineage>
</organism>
<dbReference type="GO" id="GO:0005634">
    <property type="term" value="C:nucleus"/>
    <property type="evidence" value="ECO:0007669"/>
    <property type="project" value="TreeGrafter"/>
</dbReference>
<evidence type="ECO:0000256" key="2">
    <source>
        <dbReference type="ARBA" id="ARBA00023306"/>
    </source>
</evidence>
<sequence length="535" mass="59669">MELESSPDSSKKTLQSSSSQNPSTLDEIKTPEKLIGKPKKKVDGSVKLPQKYEILGKFFDSLDSSIRLFRLKGSTSTFTNISPKVECLTGRRFSYAHLAQLKFILPEVIEVKKVLVHDERTSCMQPDLHIALNVDAIKDEGELKSASGNSYMRKIFHSRLLDFCKAHPEGEVPEENLPEPFNKSKLDMHTSTSNASISSWIGETSTGVLPEQQPAAATHLSHTFRKHFSQKVSSYATTNSGQEKDTVCLQPSALLVSKLDVDQSSNEERITAYSVPPIGKFSLKPLTSNKCSSLGASQASVTQSHPHTTPLKERDMENETSSSVGTATIQGTPAKLVSTPVKLMSATPALRTPKRSYMSPDDYSKASQNKLIRRPLCNRSLEFDSPVKNAEVKDEVNLVGGLSVDNNILDILPEKLLESIKEKERKAVEEKDPAISQAKRRQKMIASLPKLFDVIRFLFQSSKRSVVTKEEFMHMIVANHLDIVDRRDVEEQLKLLQELTPEWIYKKLATSGDLLICINKKFSPDSMRARLVEAK</sequence>
<dbReference type="AlphaFoldDB" id="A0AAV6LEV0"/>
<dbReference type="FunFam" id="1.10.10.1420:FF:000003">
    <property type="entry name" value="CDT1-like protein a chloroplastic"/>
    <property type="match status" value="1"/>
</dbReference>
<dbReference type="PANTHER" id="PTHR28637:SF1">
    <property type="entry name" value="DNA REPLICATION FACTOR CDT1"/>
    <property type="match status" value="1"/>
</dbReference>
<evidence type="ECO:0000256" key="1">
    <source>
        <dbReference type="ARBA" id="ARBA00008356"/>
    </source>
</evidence>
<dbReference type="GO" id="GO:0071163">
    <property type="term" value="P:DNA replication preinitiation complex assembly"/>
    <property type="evidence" value="ECO:0007669"/>
    <property type="project" value="InterPro"/>
</dbReference>
<dbReference type="Pfam" id="PF16679">
    <property type="entry name" value="CDT1_C"/>
    <property type="match status" value="1"/>
</dbReference>
<reference evidence="5" key="1">
    <citation type="submission" date="2020-08" db="EMBL/GenBank/DDBJ databases">
        <title>Plant Genome Project.</title>
        <authorList>
            <person name="Zhang R.-G."/>
        </authorList>
    </citation>
    <scope>NUCLEOTIDE SEQUENCE</scope>
    <source>
        <strain evidence="5">WSP0</strain>
        <tissue evidence="5">Leaf</tissue>
    </source>
</reference>
<dbReference type="Proteomes" id="UP000823749">
    <property type="component" value="Chromosome 2"/>
</dbReference>
<evidence type="ECO:0000259" key="4">
    <source>
        <dbReference type="SMART" id="SM01075"/>
    </source>
</evidence>
<feature type="compositionally biased region" description="Basic and acidic residues" evidence="3">
    <location>
        <begin position="26"/>
        <end position="35"/>
    </location>
</feature>
<dbReference type="PANTHER" id="PTHR28637">
    <property type="entry name" value="DNA REPLICATION FACTOR CDT1"/>
    <property type="match status" value="1"/>
</dbReference>
<dbReference type="CDD" id="cd08674">
    <property type="entry name" value="Cdt1_m"/>
    <property type="match status" value="1"/>
</dbReference>
<protein>
    <recommendedName>
        <fullName evidence="4">CDT1 Geminin-binding domain-containing protein</fullName>
    </recommendedName>
</protein>
<dbReference type="GO" id="GO:0030174">
    <property type="term" value="P:regulation of DNA-templated DNA replication initiation"/>
    <property type="evidence" value="ECO:0007669"/>
    <property type="project" value="InterPro"/>
</dbReference>
<dbReference type="GO" id="GO:0070182">
    <property type="term" value="F:DNA polymerase binding"/>
    <property type="evidence" value="ECO:0007669"/>
    <property type="project" value="TreeGrafter"/>
</dbReference>
<proteinExistence type="inferred from homology"/>
<feature type="compositionally biased region" description="Low complexity" evidence="3">
    <location>
        <begin position="1"/>
        <end position="19"/>
    </location>
</feature>
<comment type="caution">
    <text evidence="5">The sequence shown here is derived from an EMBL/GenBank/DDBJ whole genome shotgun (WGS) entry which is preliminary data.</text>
</comment>
<dbReference type="SUPFAM" id="SSF46785">
    <property type="entry name" value="Winged helix' DNA-binding domain"/>
    <property type="match status" value="1"/>
</dbReference>
<feature type="region of interest" description="Disordered" evidence="3">
    <location>
        <begin position="1"/>
        <end position="40"/>
    </location>
</feature>
<feature type="compositionally biased region" description="Polar residues" evidence="3">
    <location>
        <begin position="292"/>
        <end position="307"/>
    </location>
</feature>
<evidence type="ECO:0000256" key="3">
    <source>
        <dbReference type="SAM" id="MobiDB-lite"/>
    </source>
</evidence>
<keyword evidence="2" id="KW-0131">Cell cycle</keyword>
<dbReference type="GO" id="GO:0000278">
    <property type="term" value="P:mitotic cell cycle"/>
    <property type="evidence" value="ECO:0007669"/>
    <property type="project" value="TreeGrafter"/>
</dbReference>
<dbReference type="InterPro" id="IPR036390">
    <property type="entry name" value="WH_DNA-bd_sf"/>
</dbReference>
<evidence type="ECO:0000313" key="6">
    <source>
        <dbReference type="Proteomes" id="UP000823749"/>
    </source>
</evidence>
<dbReference type="GO" id="GO:0000076">
    <property type="term" value="P:DNA replication checkpoint signaling"/>
    <property type="evidence" value="ECO:0007669"/>
    <property type="project" value="TreeGrafter"/>
</dbReference>
<dbReference type="Pfam" id="PF08839">
    <property type="entry name" value="CDT1"/>
    <property type="match status" value="1"/>
</dbReference>
<keyword evidence="6" id="KW-1185">Reference proteome</keyword>
<dbReference type="GO" id="GO:0003677">
    <property type="term" value="F:DNA binding"/>
    <property type="evidence" value="ECO:0007669"/>
    <property type="project" value="InterPro"/>
</dbReference>
<feature type="region of interest" description="Disordered" evidence="3">
    <location>
        <begin position="292"/>
        <end position="326"/>
    </location>
</feature>
<name>A0AAV6LEV0_9ERIC</name>
<dbReference type="InterPro" id="IPR014939">
    <property type="entry name" value="CDT1_Gemini-bd-like"/>
</dbReference>
<dbReference type="Gene3D" id="1.10.10.1420">
    <property type="entry name" value="DNA replication factor Cdt1, C-terminal WH domain"/>
    <property type="match status" value="1"/>
</dbReference>
<dbReference type="InterPro" id="IPR032054">
    <property type="entry name" value="Cdt1_C"/>
</dbReference>
<dbReference type="SMART" id="SM01075">
    <property type="entry name" value="CDT1"/>
    <property type="match status" value="1"/>
</dbReference>